<feature type="domain" description="Beta-ketoacyl synthase-like N-terminal" evidence="3">
    <location>
        <begin position="78"/>
        <end position="211"/>
    </location>
</feature>
<proteinExistence type="predicted"/>
<organism evidence="4 5">
    <name type="scientific">Salinactinospora qingdaonensis</name>
    <dbReference type="NCBI Taxonomy" id="702744"/>
    <lineage>
        <taxon>Bacteria</taxon>
        <taxon>Bacillati</taxon>
        <taxon>Actinomycetota</taxon>
        <taxon>Actinomycetes</taxon>
        <taxon>Streptosporangiales</taxon>
        <taxon>Nocardiopsidaceae</taxon>
        <taxon>Salinactinospora</taxon>
    </lineage>
</organism>
<dbReference type="InterPro" id="IPR014030">
    <property type="entry name" value="Ketoacyl_synth_N"/>
</dbReference>
<dbReference type="Pfam" id="PF00109">
    <property type="entry name" value="ketoacyl-synt"/>
    <property type="match status" value="1"/>
</dbReference>
<evidence type="ECO:0000256" key="1">
    <source>
        <dbReference type="ARBA" id="ARBA00022679"/>
    </source>
</evidence>
<comment type="caution">
    <text evidence="4">The sequence shown here is derived from an EMBL/GenBank/DDBJ whole genome shotgun (WGS) entry which is preliminary data.</text>
</comment>
<evidence type="ECO:0000256" key="2">
    <source>
        <dbReference type="SAM" id="MobiDB-lite"/>
    </source>
</evidence>
<dbReference type="Gene3D" id="3.40.47.10">
    <property type="match status" value="1"/>
</dbReference>
<dbReference type="EMBL" id="BAABDD010000004">
    <property type="protein sequence ID" value="GAA3734021.1"/>
    <property type="molecule type" value="Genomic_DNA"/>
</dbReference>
<accession>A0ABP7F998</accession>
<reference evidence="5" key="1">
    <citation type="journal article" date="2019" name="Int. J. Syst. Evol. Microbiol.">
        <title>The Global Catalogue of Microorganisms (GCM) 10K type strain sequencing project: providing services to taxonomists for standard genome sequencing and annotation.</title>
        <authorList>
            <consortium name="The Broad Institute Genomics Platform"/>
            <consortium name="The Broad Institute Genome Sequencing Center for Infectious Disease"/>
            <person name="Wu L."/>
            <person name="Ma J."/>
        </authorList>
    </citation>
    <scope>NUCLEOTIDE SEQUENCE [LARGE SCALE GENOMIC DNA]</scope>
    <source>
        <strain evidence="5">JCM 17137</strain>
    </source>
</reference>
<dbReference type="InterPro" id="IPR000794">
    <property type="entry name" value="Beta-ketoacyl_synthase"/>
</dbReference>
<evidence type="ECO:0000313" key="4">
    <source>
        <dbReference type="EMBL" id="GAA3734021.1"/>
    </source>
</evidence>
<name>A0ABP7F998_9ACTN</name>
<keyword evidence="5" id="KW-1185">Reference proteome</keyword>
<feature type="region of interest" description="Disordered" evidence="2">
    <location>
        <begin position="24"/>
        <end position="61"/>
    </location>
</feature>
<evidence type="ECO:0000259" key="3">
    <source>
        <dbReference type="Pfam" id="PF00109"/>
    </source>
</evidence>
<dbReference type="Proteomes" id="UP001500908">
    <property type="component" value="Unassembled WGS sequence"/>
</dbReference>
<sequence>MTVLAISGWGVLSAAGPGTDPLAALLAGPEPTPPTSSVEAPPKGTPAGLGTEGDQPPGLESIPVTGLDVRQRLGRKGTGFLDRATALALVACDQALEHGGVVVDDSCRDRVGVVLGTTQGSLRSTMDYSRETLVQDRPYLVNPALFPNTVMNCAAGQTAIRYGLKGINTTLAGGRLAFLQALRYAQNALRRGYADTLLVGATEELTDQTAWSMRLSHPDADTLAVGEGAALFVVSNAAVGTDPLPHAEVLSVVHGYAPDGAVETGLGGCVRRGLAAAQVDASEVDLLVTGEVGNERRETAAATTALGDEPARVLRVKDVLGELQAATGALQLAAVLGLQGGSEGDGRCAVITGCDADGGVAAAVVRRWRRDGATGG</sequence>
<gene>
    <name evidence="4" type="ORF">GCM10022402_12970</name>
</gene>
<protein>
    <submittedName>
        <fullName evidence="4">Beta-ketoacyl synthase N-terminal-like domain-containing protein</fullName>
    </submittedName>
</protein>
<dbReference type="RefSeq" id="WP_344968348.1">
    <property type="nucleotide sequence ID" value="NZ_BAABDD010000004.1"/>
</dbReference>
<dbReference type="InterPro" id="IPR016039">
    <property type="entry name" value="Thiolase-like"/>
</dbReference>
<dbReference type="PANTHER" id="PTHR11712">
    <property type="entry name" value="POLYKETIDE SYNTHASE-RELATED"/>
    <property type="match status" value="1"/>
</dbReference>
<keyword evidence="1" id="KW-0808">Transferase</keyword>
<evidence type="ECO:0000313" key="5">
    <source>
        <dbReference type="Proteomes" id="UP001500908"/>
    </source>
</evidence>
<dbReference type="SUPFAM" id="SSF53901">
    <property type="entry name" value="Thiolase-like"/>
    <property type="match status" value="2"/>
</dbReference>
<dbReference type="PANTHER" id="PTHR11712:SF336">
    <property type="entry name" value="3-OXOACYL-[ACYL-CARRIER-PROTEIN] SYNTHASE, MITOCHONDRIAL"/>
    <property type="match status" value="1"/>
</dbReference>